<keyword evidence="5" id="KW-0282">Flagellum</keyword>
<keyword evidence="4" id="KW-0677">Repeat</keyword>
<dbReference type="KEGG" id="tva:4760144"/>
<gene>
    <name evidence="14" type="ORF">TVAG_275810</name>
</gene>
<evidence type="ECO:0000256" key="11">
    <source>
        <dbReference type="ARBA" id="ARBA00040950"/>
    </source>
</evidence>
<evidence type="ECO:0000256" key="3">
    <source>
        <dbReference type="ARBA" id="ARBA00022614"/>
    </source>
</evidence>
<dbReference type="EMBL" id="DS113540">
    <property type="protein sequence ID" value="EAY02307.1"/>
    <property type="molecule type" value="Genomic_DNA"/>
</dbReference>
<evidence type="ECO:0000256" key="2">
    <source>
        <dbReference type="ARBA" id="ARBA00022490"/>
    </source>
</evidence>
<dbReference type="eggNOG" id="KOG0531">
    <property type="taxonomic scope" value="Eukaryota"/>
</dbReference>
<evidence type="ECO:0000256" key="13">
    <source>
        <dbReference type="SAM" id="MobiDB-lite"/>
    </source>
</evidence>
<dbReference type="InterPro" id="IPR050576">
    <property type="entry name" value="Cilia_flagella_integrity"/>
</dbReference>
<comment type="subcellular location">
    <subcellularLocation>
        <location evidence="1">Cytoplasm</location>
        <location evidence="1">Cytoskeleton</location>
        <location evidence="1">Flagellum axoneme</location>
    </subcellularLocation>
</comment>
<dbReference type="RefSeq" id="XP_001314622.1">
    <property type="nucleotide sequence ID" value="XM_001314592.1"/>
</dbReference>
<evidence type="ECO:0000313" key="14">
    <source>
        <dbReference type="EMBL" id="EAY02307.1"/>
    </source>
</evidence>
<keyword evidence="9" id="KW-0966">Cell projection</keyword>
<evidence type="ECO:0000313" key="15">
    <source>
        <dbReference type="Proteomes" id="UP000001542"/>
    </source>
</evidence>
<reference evidence="14" key="1">
    <citation type="submission" date="2006-10" db="EMBL/GenBank/DDBJ databases">
        <authorList>
            <person name="Amadeo P."/>
            <person name="Zhao Q."/>
            <person name="Wortman J."/>
            <person name="Fraser-Liggett C."/>
            <person name="Carlton J."/>
        </authorList>
    </citation>
    <scope>NUCLEOTIDE SEQUENCE</scope>
    <source>
        <strain evidence="14">G3</strain>
    </source>
</reference>
<evidence type="ECO:0000256" key="5">
    <source>
        <dbReference type="ARBA" id="ARBA00022846"/>
    </source>
</evidence>
<keyword evidence="8" id="KW-0206">Cytoskeleton</keyword>
<name>A2EYF4_TRIV3</name>
<dbReference type="SMART" id="SM00369">
    <property type="entry name" value="LRR_TYP"/>
    <property type="match status" value="3"/>
</dbReference>
<keyword evidence="7" id="KW-0969">Cilium</keyword>
<organism evidence="14 15">
    <name type="scientific">Trichomonas vaginalis (strain ATCC PRA-98 / G3)</name>
    <dbReference type="NCBI Taxonomy" id="412133"/>
    <lineage>
        <taxon>Eukaryota</taxon>
        <taxon>Metamonada</taxon>
        <taxon>Parabasalia</taxon>
        <taxon>Trichomonadida</taxon>
        <taxon>Trichomonadidae</taxon>
        <taxon>Trichomonas</taxon>
    </lineage>
</organism>
<dbReference type="Proteomes" id="UP000001542">
    <property type="component" value="Unassembled WGS sequence"/>
</dbReference>
<keyword evidence="6 12" id="KW-0175">Coiled coil</keyword>
<evidence type="ECO:0000256" key="10">
    <source>
        <dbReference type="ARBA" id="ARBA00038378"/>
    </source>
</evidence>
<evidence type="ECO:0000256" key="7">
    <source>
        <dbReference type="ARBA" id="ARBA00023069"/>
    </source>
</evidence>
<feature type="region of interest" description="Disordered" evidence="13">
    <location>
        <begin position="31"/>
        <end position="52"/>
    </location>
</feature>
<evidence type="ECO:0000256" key="4">
    <source>
        <dbReference type="ARBA" id="ARBA00022737"/>
    </source>
</evidence>
<dbReference type="VEuPathDB" id="TrichDB:TVAG_275810"/>
<dbReference type="OrthoDB" id="27917at2759"/>
<reference evidence="14" key="2">
    <citation type="journal article" date="2007" name="Science">
        <title>Draft genome sequence of the sexually transmitted pathogen Trichomonas vaginalis.</title>
        <authorList>
            <person name="Carlton J.M."/>
            <person name="Hirt R.P."/>
            <person name="Silva J.C."/>
            <person name="Delcher A.L."/>
            <person name="Schatz M."/>
            <person name="Zhao Q."/>
            <person name="Wortman J.R."/>
            <person name="Bidwell S.L."/>
            <person name="Alsmark U.C.M."/>
            <person name="Besteiro S."/>
            <person name="Sicheritz-Ponten T."/>
            <person name="Noel C.J."/>
            <person name="Dacks J.B."/>
            <person name="Foster P.G."/>
            <person name="Simillion C."/>
            <person name="Van de Peer Y."/>
            <person name="Miranda-Saavedra D."/>
            <person name="Barton G.J."/>
            <person name="Westrop G.D."/>
            <person name="Mueller S."/>
            <person name="Dessi D."/>
            <person name="Fiori P.L."/>
            <person name="Ren Q."/>
            <person name="Paulsen I."/>
            <person name="Zhang H."/>
            <person name="Bastida-Corcuera F.D."/>
            <person name="Simoes-Barbosa A."/>
            <person name="Brown M.T."/>
            <person name="Hayes R.D."/>
            <person name="Mukherjee M."/>
            <person name="Okumura C.Y."/>
            <person name="Schneider R."/>
            <person name="Smith A.J."/>
            <person name="Vanacova S."/>
            <person name="Villalvazo M."/>
            <person name="Haas B.J."/>
            <person name="Pertea M."/>
            <person name="Feldblyum T.V."/>
            <person name="Utterback T.R."/>
            <person name="Shu C.L."/>
            <person name="Osoegawa K."/>
            <person name="de Jong P.J."/>
            <person name="Hrdy I."/>
            <person name="Horvathova L."/>
            <person name="Zubacova Z."/>
            <person name="Dolezal P."/>
            <person name="Malik S.B."/>
            <person name="Logsdon J.M. Jr."/>
            <person name="Henze K."/>
            <person name="Gupta A."/>
            <person name="Wang C.C."/>
            <person name="Dunne R.L."/>
            <person name="Upcroft J.A."/>
            <person name="Upcroft P."/>
            <person name="White O."/>
            <person name="Salzberg S.L."/>
            <person name="Tang P."/>
            <person name="Chiu C.-H."/>
            <person name="Lee Y.-S."/>
            <person name="Embley T.M."/>
            <person name="Coombs G.H."/>
            <person name="Mottram J.C."/>
            <person name="Tachezy J."/>
            <person name="Fraser-Liggett C.M."/>
            <person name="Johnson P.J."/>
        </authorList>
    </citation>
    <scope>NUCLEOTIDE SEQUENCE [LARGE SCALE GENOMIC DNA]</scope>
    <source>
        <strain evidence="14">G3</strain>
    </source>
</reference>
<dbReference type="PROSITE" id="PS51450">
    <property type="entry name" value="LRR"/>
    <property type="match status" value="4"/>
</dbReference>
<dbReference type="InterPro" id="IPR001611">
    <property type="entry name" value="Leu-rich_rpt"/>
</dbReference>
<dbReference type="GO" id="GO:0005929">
    <property type="term" value="C:cilium"/>
    <property type="evidence" value="ECO:0000318"/>
    <property type="project" value="GO_Central"/>
</dbReference>
<sequence length="548" mass="63233">MMNEEELHEPMPCVIKESLLQIGIREGLTDLERERLDDSQKPGNEGKSTMSLSPPDIKVLRLCFMYIRRIDNLQCYTGLKELYLANNCITKIENLAVLTSLTKLDLSFNQINDVDDEGHPFNPFEGLTPLVNLEELSIFKNKITRLDEFPELPKLRFLSLGRNNISELSEVQNLYKIKSLRILTLVGNPIASKDICKLTVLAYLQNLHFLDYVRVTKNDIQDARERLSDQLNTLQQAEDTDKQYKDRARAEEAQKKTLSDAFLIKISDLNTSLFKGDNDYQKLNTIRELGEPTALFTDDITKATNGFVADIIAQAHSLKMEEELFNSAYKKVTEENQLQMIQVVKRLDRKRRAFLIEASKAETMNEEEAQLEEDESQKIMDEITKTEDELLTSEFALVDMVAEMIRAYELELDERINVITEKIALFFGTLRNLNSEYNEKVNDICMKLWERFNQGEAVEVSDEVRSILVDKDAMTSTIQASNEHRNTKIYKREEGIGNAYKQRIDQMISTAKQNDLERNRKRVAEITKYIQNTIEAIKSADGDDYDQE</sequence>
<dbReference type="VEuPathDB" id="TrichDB:TVAGG3_0864100"/>
<evidence type="ECO:0000256" key="6">
    <source>
        <dbReference type="ARBA" id="ARBA00023054"/>
    </source>
</evidence>
<dbReference type="SUPFAM" id="SSF52075">
    <property type="entry name" value="Outer arm dynein light chain 1"/>
    <property type="match status" value="1"/>
</dbReference>
<dbReference type="STRING" id="5722.A2EYF4"/>
<evidence type="ECO:0000256" key="8">
    <source>
        <dbReference type="ARBA" id="ARBA00023212"/>
    </source>
</evidence>
<keyword evidence="3" id="KW-0433">Leucine-rich repeat</keyword>
<dbReference type="OMA" id="SFMEMMT"/>
<dbReference type="PANTHER" id="PTHR45973">
    <property type="entry name" value="PROTEIN PHOSPHATASE 1 REGULATORY SUBUNIT SDS22-RELATED"/>
    <property type="match status" value="1"/>
</dbReference>
<keyword evidence="15" id="KW-1185">Reference proteome</keyword>
<proteinExistence type="inferred from homology"/>
<dbReference type="Pfam" id="PF14580">
    <property type="entry name" value="LRR_9"/>
    <property type="match status" value="1"/>
</dbReference>
<dbReference type="PANTHER" id="PTHR45973:SF12">
    <property type="entry name" value="DYNEIN REGULATORY COMPLEX SUBUNIT 3"/>
    <property type="match status" value="1"/>
</dbReference>
<comment type="similarity">
    <text evidence="10">Belongs to the DRC3 family.</text>
</comment>
<dbReference type="AlphaFoldDB" id="A2EYF4"/>
<keyword evidence="2" id="KW-0963">Cytoplasm</keyword>
<dbReference type="SMR" id="A2EYF4"/>
<evidence type="ECO:0000256" key="1">
    <source>
        <dbReference type="ARBA" id="ARBA00004611"/>
    </source>
</evidence>
<dbReference type="InterPro" id="IPR032675">
    <property type="entry name" value="LRR_dom_sf"/>
</dbReference>
<feature type="compositionally biased region" description="Basic and acidic residues" evidence="13">
    <location>
        <begin position="31"/>
        <end position="40"/>
    </location>
</feature>
<protein>
    <recommendedName>
        <fullName evidence="11">Dynein regulatory complex subunit 3</fullName>
    </recommendedName>
</protein>
<accession>A2EYF4</accession>
<evidence type="ECO:0000256" key="9">
    <source>
        <dbReference type="ARBA" id="ARBA00023273"/>
    </source>
</evidence>
<dbReference type="InParanoid" id="A2EYF4"/>
<evidence type="ECO:0000256" key="12">
    <source>
        <dbReference type="SAM" id="Coils"/>
    </source>
</evidence>
<feature type="coiled-coil region" evidence="12">
    <location>
        <begin position="217"/>
        <end position="254"/>
    </location>
</feature>
<dbReference type="Gene3D" id="3.80.10.10">
    <property type="entry name" value="Ribonuclease Inhibitor"/>
    <property type="match status" value="2"/>
</dbReference>
<dbReference type="SMART" id="SM00365">
    <property type="entry name" value="LRR_SD22"/>
    <property type="match status" value="4"/>
</dbReference>
<dbReference type="InterPro" id="IPR003591">
    <property type="entry name" value="Leu-rich_rpt_typical-subtyp"/>
</dbReference>